<dbReference type="InterPro" id="IPR011067">
    <property type="entry name" value="Plasmid_toxin/cell-grow_inhib"/>
</dbReference>
<dbReference type="SUPFAM" id="SSF50118">
    <property type="entry name" value="Cell growth inhibitor/plasmid maintenance toxic component"/>
    <property type="match status" value="1"/>
</dbReference>
<accession>A0ABY3L250</accession>
<evidence type="ECO:0000313" key="1">
    <source>
        <dbReference type="EMBL" id="TXK57733.1"/>
    </source>
</evidence>
<dbReference type="RefSeq" id="WP_139021567.1">
    <property type="nucleotide sequence ID" value="NZ_JANKHQ010000008.1"/>
</dbReference>
<gene>
    <name evidence="1" type="ORF">FVD16_04040</name>
</gene>
<protein>
    <submittedName>
        <fullName evidence="1">Type II toxin-antitoxin system PemK/MazF family toxin</fullName>
    </submittedName>
</protein>
<sequence>MMVLSNEICKGDIYLIQFDPTIGDEIAKTRPAVILDNNYSNLELRIVVPITSWQDKFETWDWMLKLNANTLNGLAKDSAINCYQIKSISLESFVKK</sequence>
<comment type="caution">
    <text evidence="1">The sequence shown here is derived from an EMBL/GenBank/DDBJ whole genome shotgun (WGS) entry which is preliminary data.</text>
</comment>
<dbReference type="PANTHER" id="PTHR33988">
    <property type="entry name" value="ENDORIBONUCLEASE MAZF-RELATED"/>
    <property type="match status" value="1"/>
</dbReference>
<dbReference type="PIRSF" id="PIRSF033490">
    <property type="entry name" value="MazF"/>
    <property type="match status" value="1"/>
</dbReference>
<keyword evidence="2" id="KW-1185">Reference proteome</keyword>
<name>A0ABY3L250_9BACT</name>
<reference evidence="1 2" key="1">
    <citation type="submission" date="2019-08" db="EMBL/GenBank/DDBJ databases">
        <title>Rapid identification of Enteric Bacteria from Whole Genome Sequences (WGS) using Average Nucleotide Identity (ANI).</title>
        <authorList>
            <person name="Lane C."/>
        </authorList>
    </citation>
    <scope>NUCLEOTIDE SEQUENCE [LARGE SCALE GENOMIC DNA]</scope>
    <source>
        <strain evidence="1 2">D4984</strain>
    </source>
</reference>
<proteinExistence type="predicted"/>
<dbReference type="PANTHER" id="PTHR33988:SF1">
    <property type="entry name" value="ENDORIBONUCLEASE MAZF7-RELATED"/>
    <property type="match status" value="1"/>
</dbReference>
<dbReference type="Proteomes" id="UP000321317">
    <property type="component" value="Unassembled WGS sequence"/>
</dbReference>
<evidence type="ECO:0000313" key="2">
    <source>
        <dbReference type="Proteomes" id="UP000321317"/>
    </source>
</evidence>
<dbReference type="Gene3D" id="2.30.30.110">
    <property type="match status" value="1"/>
</dbReference>
<dbReference type="InterPro" id="IPR003477">
    <property type="entry name" value="PemK-like"/>
</dbReference>
<dbReference type="Pfam" id="PF02452">
    <property type="entry name" value="PemK_toxin"/>
    <property type="match status" value="1"/>
</dbReference>
<organism evidence="1 2">
    <name type="scientific">Campylobacter helveticus</name>
    <dbReference type="NCBI Taxonomy" id="28898"/>
    <lineage>
        <taxon>Bacteria</taxon>
        <taxon>Pseudomonadati</taxon>
        <taxon>Campylobacterota</taxon>
        <taxon>Epsilonproteobacteria</taxon>
        <taxon>Campylobacterales</taxon>
        <taxon>Campylobacteraceae</taxon>
        <taxon>Campylobacter</taxon>
    </lineage>
</organism>
<dbReference type="EMBL" id="VRMA01000038">
    <property type="protein sequence ID" value="TXK57733.1"/>
    <property type="molecule type" value="Genomic_DNA"/>
</dbReference>